<feature type="transmembrane region" description="Helical" evidence="5">
    <location>
        <begin position="17"/>
        <end position="40"/>
    </location>
</feature>
<dbReference type="InterPro" id="IPR006480">
    <property type="entry name" value="Phage_holin_4_1"/>
</dbReference>
<name>A0A3N0WXL9_9FLAO</name>
<feature type="transmembrane region" description="Helical" evidence="5">
    <location>
        <begin position="90"/>
        <end position="110"/>
    </location>
</feature>
<evidence type="ECO:0000256" key="1">
    <source>
        <dbReference type="ARBA" id="ARBA00004141"/>
    </source>
</evidence>
<reference evidence="7" key="2">
    <citation type="submission" date="2018-11" db="EMBL/GenBank/DDBJ databases">
        <title>Proposal to divide the Flavobacteriaceae and reorganize its genera based on Amino Acid Identity values calculated from whole genome sequences.</title>
        <authorList>
            <person name="Nicholson A.C."/>
            <person name="Gulvik C.A."/>
            <person name="Whitney A.M."/>
            <person name="Humrighouse B.W."/>
            <person name="Bell M."/>
            <person name="Holmens B."/>
            <person name="Steigerwalt A."/>
            <person name="Villarma A."/>
            <person name="Sheth M."/>
            <person name="Batra D."/>
            <person name="Pryor J."/>
            <person name="Bernardet J.-F."/>
            <person name="Hugo C."/>
            <person name="Kampfer P."/>
            <person name="Newman J."/>
            <person name="Mcquiston J.R."/>
        </authorList>
    </citation>
    <scope>NUCLEOTIDE SEQUENCE [LARGE SCALE GENOMIC DNA]</scope>
    <source>
        <strain evidence="7">H3056</strain>
    </source>
</reference>
<evidence type="ECO:0000313" key="6">
    <source>
        <dbReference type="EMBL" id="ROI09810.1"/>
    </source>
</evidence>
<gene>
    <name evidence="6" type="ORF">EGI11_03365</name>
</gene>
<dbReference type="OrthoDB" id="1148930at2"/>
<dbReference type="AlphaFoldDB" id="A0A3N0WXL9"/>
<dbReference type="GO" id="GO:0016020">
    <property type="term" value="C:membrane"/>
    <property type="evidence" value="ECO:0007669"/>
    <property type="project" value="UniProtKB-SubCell"/>
</dbReference>
<organism evidence="6 7">
    <name type="scientific">Kaistella daneshvariae</name>
    <dbReference type="NCBI Taxonomy" id="2487074"/>
    <lineage>
        <taxon>Bacteria</taxon>
        <taxon>Pseudomonadati</taxon>
        <taxon>Bacteroidota</taxon>
        <taxon>Flavobacteriia</taxon>
        <taxon>Flavobacteriales</taxon>
        <taxon>Weeksellaceae</taxon>
        <taxon>Chryseobacterium group</taxon>
        <taxon>Kaistella</taxon>
    </lineage>
</organism>
<accession>A0A3N0WXL9</accession>
<keyword evidence="2 5" id="KW-0812">Transmembrane</keyword>
<dbReference type="Proteomes" id="UP000270224">
    <property type="component" value="Unassembled WGS sequence"/>
</dbReference>
<evidence type="ECO:0000256" key="3">
    <source>
        <dbReference type="ARBA" id="ARBA00022989"/>
    </source>
</evidence>
<proteinExistence type="predicted"/>
<evidence type="ECO:0000256" key="5">
    <source>
        <dbReference type="SAM" id="Phobius"/>
    </source>
</evidence>
<dbReference type="RefSeq" id="WP_123265063.1">
    <property type="nucleotide sequence ID" value="NZ_RJUG01000002.1"/>
</dbReference>
<protein>
    <submittedName>
        <fullName evidence="6">Holin</fullName>
    </submittedName>
</protein>
<feature type="transmembrane region" description="Helical" evidence="5">
    <location>
        <begin position="61"/>
        <end position="84"/>
    </location>
</feature>
<comment type="caution">
    <text evidence="6">The sequence shown here is derived from an EMBL/GenBank/DDBJ whole genome shotgun (WGS) entry which is preliminary data.</text>
</comment>
<comment type="subcellular location">
    <subcellularLocation>
        <location evidence="1">Membrane</location>
        <topology evidence="1">Multi-pass membrane protein</topology>
    </subcellularLocation>
</comment>
<sequence length="161" mass="18551">MITEFLNNDYAAIMQKLIVVSMAWGGVLIAILIDLFFGVQKAKKLNELRSSEGYKRSIEKFVFYYASMFFALLFDALLPISFFFEFPLSAIPFITILAATALILTEFKSVREKAEDKVRRKTEASAMQIIELLKNKEDAFLKLLEQFKKENNENRTDNTPL</sequence>
<evidence type="ECO:0000256" key="2">
    <source>
        <dbReference type="ARBA" id="ARBA00022692"/>
    </source>
</evidence>
<evidence type="ECO:0000256" key="4">
    <source>
        <dbReference type="ARBA" id="ARBA00023136"/>
    </source>
</evidence>
<dbReference type="Pfam" id="PF05105">
    <property type="entry name" value="Phage_holin_4_1"/>
    <property type="match status" value="1"/>
</dbReference>
<keyword evidence="3 5" id="KW-1133">Transmembrane helix</keyword>
<keyword evidence="4 5" id="KW-0472">Membrane</keyword>
<dbReference type="EMBL" id="RJUG01000002">
    <property type="protein sequence ID" value="ROI09810.1"/>
    <property type="molecule type" value="Genomic_DNA"/>
</dbReference>
<reference evidence="7" key="1">
    <citation type="submission" date="2018-11" db="EMBL/GenBank/DDBJ databases">
        <title>Proposal to divide the Flavobacteriaceae and reorganize its genera based on Amino Acid Identity values calculated from whole genome sequences.</title>
        <authorList>
            <person name="Nicholson A.C."/>
            <person name="Gulvik C.A."/>
            <person name="Whitney A.M."/>
            <person name="Humrighouse B.W."/>
            <person name="Bell M."/>
            <person name="Holmes B."/>
            <person name="Steigerwalt A."/>
            <person name="Villarma A."/>
            <person name="Sheth M."/>
            <person name="Batra D."/>
            <person name="Pryor J."/>
            <person name="Bernardet J.-F."/>
            <person name="Hugo C."/>
            <person name="Kampfer P."/>
            <person name="Newman J."/>
            <person name="Mcquiston J.R."/>
        </authorList>
    </citation>
    <scope>NUCLEOTIDE SEQUENCE [LARGE SCALE GENOMIC DNA]</scope>
    <source>
        <strain evidence="7">H3056</strain>
    </source>
</reference>
<evidence type="ECO:0000313" key="7">
    <source>
        <dbReference type="Proteomes" id="UP000270224"/>
    </source>
</evidence>